<sequence length="167" mass="18561">MKQNRVTPAVPGPGQESVWTYPRPPRAEPSTDRVVVTFGGQVIVDTRDVIRVLETSHPPVYYLPRSAFRPGSLEPAPGNSWCEYKGQASYLNVVTPGRREESAAWTYPAPRKGYEALLDRIALYPGRMERCTVNGERVQPQPGDFYGGWITSRVVGPFKGEPGTLGW</sequence>
<gene>
    <name evidence="3" type="ORF">E3O49_01195</name>
</gene>
<dbReference type="AlphaFoldDB" id="A0AAQ2C8V8"/>
<comment type="caution">
    <text evidence="3">The sequence shown here is derived from an EMBL/GenBank/DDBJ whole genome shotgun (WGS) entry which is preliminary data.</text>
</comment>
<reference evidence="3 4" key="1">
    <citation type="submission" date="2019-03" db="EMBL/GenBank/DDBJ databases">
        <title>Genomics of glacier-inhabiting Cryobacterium strains.</title>
        <authorList>
            <person name="Liu Q."/>
            <person name="Xin Y.-H."/>
        </authorList>
    </citation>
    <scope>NUCLEOTIDE SEQUENCE [LARGE SCALE GENOMIC DNA]</scope>
    <source>
        <strain evidence="4">TMT1-22</strain>
    </source>
</reference>
<keyword evidence="4" id="KW-1185">Reference proteome</keyword>
<name>A0AAQ2C8V8_9MICO</name>
<dbReference type="RefSeq" id="WP_134364904.1">
    <property type="nucleotide sequence ID" value="NZ_SOFY01000009.1"/>
</dbReference>
<organism evidence="3 4">
    <name type="scientific">Cryobacterium shii</name>
    <dbReference type="NCBI Taxonomy" id="1259235"/>
    <lineage>
        <taxon>Bacteria</taxon>
        <taxon>Bacillati</taxon>
        <taxon>Actinomycetota</taxon>
        <taxon>Actinomycetes</taxon>
        <taxon>Micrococcales</taxon>
        <taxon>Microbacteriaceae</taxon>
        <taxon>Cryobacterium</taxon>
    </lineage>
</organism>
<dbReference type="PANTHER" id="PTHR43058">
    <property type="entry name" value="SLR0655 PROTEIN"/>
    <property type="match status" value="1"/>
</dbReference>
<evidence type="ECO:0000313" key="4">
    <source>
        <dbReference type="Proteomes" id="UP000297403"/>
    </source>
</evidence>
<proteinExistence type="predicted"/>
<dbReference type="EMBL" id="SOFY01000009">
    <property type="protein sequence ID" value="TFC52580.1"/>
    <property type="molecule type" value="Genomic_DNA"/>
</dbReference>
<dbReference type="InterPro" id="IPR007361">
    <property type="entry name" value="DUF427"/>
</dbReference>
<accession>A0AAQ2C8V8</accession>
<protein>
    <submittedName>
        <fullName evidence="3">DUF427 domain-containing protein</fullName>
    </submittedName>
</protein>
<dbReference type="Pfam" id="PF04248">
    <property type="entry name" value="NTP_transf_9"/>
    <property type="match status" value="1"/>
</dbReference>
<feature type="region of interest" description="Disordered" evidence="1">
    <location>
        <begin position="1"/>
        <end position="30"/>
    </location>
</feature>
<dbReference type="InterPro" id="IPR038694">
    <property type="entry name" value="DUF427_sf"/>
</dbReference>
<evidence type="ECO:0000256" key="1">
    <source>
        <dbReference type="SAM" id="MobiDB-lite"/>
    </source>
</evidence>
<evidence type="ECO:0000313" key="3">
    <source>
        <dbReference type="EMBL" id="TFC52580.1"/>
    </source>
</evidence>
<dbReference type="Proteomes" id="UP000297403">
    <property type="component" value="Unassembled WGS sequence"/>
</dbReference>
<dbReference type="Gene3D" id="2.170.150.40">
    <property type="entry name" value="Domain of unknown function (DUF427)"/>
    <property type="match status" value="1"/>
</dbReference>
<feature type="domain" description="DUF427" evidence="2">
    <location>
        <begin position="34"/>
        <end position="125"/>
    </location>
</feature>
<dbReference type="PANTHER" id="PTHR43058:SF1">
    <property type="entry name" value="DUF427 DOMAIN-CONTAINING PROTEIN"/>
    <property type="match status" value="1"/>
</dbReference>
<evidence type="ECO:0000259" key="2">
    <source>
        <dbReference type="Pfam" id="PF04248"/>
    </source>
</evidence>